<dbReference type="InterPro" id="IPR036135">
    <property type="entry name" value="MoeA_linker/N_sf"/>
</dbReference>
<dbReference type="InterPro" id="IPR029016">
    <property type="entry name" value="GAF-like_dom_sf"/>
</dbReference>
<feature type="domain" description="MoeA N-terminal and linker" evidence="2">
    <location>
        <begin position="227"/>
        <end position="300"/>
    </location>
</feature>
<dbReference type="SUPFAM" id="SSF63882">
    <property type="entry name" value="MoeA N-terminal region -like"/>
    <property type="match status" value="1"/>
</dbReference>
<evidence type="ECO:0000256" key="1">
    <source>
        <dbReference type="SAM" id="Phobius"/>
    </source>
</evidence>
<organism evidence="3 4">
    <name type="scientific">Halorubrum vacuolatum</name>
    <name type="common">Natronobacterium vacuolatum</name>
    <dbReference type="NCBI Taxonomy" id="63740"/>
    <lineage>
        <taxon>Archaea</taxon>
        <taxon>Methanobacteriati</taxon>
        <taxon>Methanobacteriota</taxon>
        <taxon>Stenosarchaea group</taxon>
        <taxon>Halobacteria</taxon>
        <taxon>Halobacteriales</taxon>
        <taxon>Haloferacaceae</taxon>
        <taxon>Halorubrum</taxon>
    </lineage>
</organism>
<feature type="transmembrane region" description="Helical" evidence="1">
    <location>
        <begin position="44"/>
        <end position="63"/>
    </location>
</feature>
<dbReference type="SUPFAM" id="SSF55781">
    <property type="entry name" value="GAF domain-like"/>
    <property type="match status" value="1"/>
</dbReference>
<accession>A0A238VJY1</accession>
<dbReference type="EMBL" id="FZNQ01000003">
    <property type="protein sequence ID" value="SNR34491.1"/>
    <property type="molecule type" value="Genomic_DNA"/>
</dbReference>
<evidence type="ECO:0000313" key="3">
    <source>
        <dbReference type="EMBL" id="SNR34491.1"/>
    </source>
</evidence>
<proteinExistence type="predicted"/>
<dbReference type="OrthoDB" id="31371at2157"/>
<dbReference type="InterPro" id="IPR005110">
    <property type="entry name" value="MoeA_linker/N"/>
</dbReference>
<sequence length="341" mass="38676">MAQNGPTLVEYIGSHNAKRIVDLIQFFGLASLTVVFGTNITTRYAYPILFILFISAVADFIGYRSRSRNWLSQRIEARLLALNRVLEYPEGSHVRFTYHRVLPRHIREKKFIMDTDIICNGNEQRGGGGRLFDLDKGVIGEAYRTREPVVYNCYSREDCIDKLTEGQNFDRKEAKEHAYKRSYLAFPIVDPSRSSEVVHGVVYFDSQLPDTFPQDESEHKLVNIRERDRSMVDGFAVRAEDILSSSNSSVKLYLQELEQETSNTEYLSKGCTIRVSWGEVLPTNADAVISESNVEIEDGTVIIDSEVILGGIRGKNVDQNTKKIISTCRDIKADVISSPSW</sequence>
<evidence type="ECO:0000313" key="4">
    <source>
        <dbReference type="Proteomes" id="UP000198397"/>
    </source>
</evidence>
<gene>
    <name evidence="3" type="ORF">SAMN06264855_10310</name>
</gene>
<dbReference type="Proteomes" id="UP000198397">
    <property type="component" value="Unassembled WGS sequence"/>
</dbReference>
<dbReference type="AlphaFoldDB" id="A0A238VJY1"/>
<name>A0A238VJY1_HALVU</name>
<dbReference type="RefSeq" id="WP_089383819.1">
    <property type="nucleotide sequence ID" value="NZ_FZNQ01000003.1"/>
</dbReference>
<keyword evidence="1" id="KW-0472">Membrane</keyword>
<keyword evidence="4" id="KW-1185">Reference proteome</keyword>
<evidence type="ECO:0000259" key="2">
    <source>
        <dbReference type="Pfam" id="PF03453"/>
    </source>
</evidence>
<dbReference type="GO" id="GO:0032324">
    <property type="term" value="P:molybdopterin cofactor biosynthetic process"/>
    <property type="evidence" value="ECO:0007669"/>
    <property type="project" value="InterPro"/>
</dbReference>
<feature type="transmembrane region" description="Helical" evidence="1">
    <location>
        <begin position="20"/>
        <end position="38"/>
    </location>
</feature>
<protein>
    <submittedName>
        <fullName evidence="3">MoeA N-terminal region (Domain I and II)</fullName>
    </submittedName>
</protein>
<reference evidence="3 4" key="1">
    <citation type="submission" date="2017-06" db="EMBL/GenBank/DDBJ databases">
        <authorList>
            <person name="Kim H.J."/>
            <person name="Triplett B.A."/>
        </authorList>
    </citation>
    <scope>NUCLEOTIDE SEQUENCE [LARGE SCALE GENOMIC DNA]</scope>
    <source>
        <strain evidence="3 4">DSM 8800</strain>
    </source>
</reference>
<keyword evidence="1" id="KW-1133">Transmembrane helix</keyword>
<dbReference type="Gene3D" id="3.30.450.40">
    <property type="match status" value="1"/>
</dbReference>
<dbReference type="Pfam" id="PF03453">
    <property type="entry name" value="MoeA_N"/>
    <property type="match status" value="1"/>
</dbReference>
<dbReference type="Gene3D" id="2.170.190.11">
    <property type="entry name" value="Molybdopterin biosynthesis moea protein, domain 3"/>
    <property type="match status" value="1"/>
</dbReference>
<keyword evidence="1" id="KW-0812">Transmembrane</keyword>